<keyword evidence="11" id="KW-1185">Reference proteome</keyword>
<dbReference type="InterPro" id="IPR050428">
    <property type="entry name" value="TCS_sensor_his_kinase"/>
</dbReference>
<evidence type="ECO:0000256" key="1">
    <source>
        <dbReference type="ARBA" id="ARBA00000085"/>
    </source>
</evidence>
<dbReference type="SMART" id="SM00387">
    <property type="entry name" value="HATPase_c"/>
    <property type="match status" value="1"/>
</dbReference>
<evidence type="ECO:0000256" key="6">
    <source>
        <dbReference type="ARBA" id="ARBA00022777"/>
    </source>
</evidence>
<comment type="catalytic activity">
    <reaction evidence="1">
        <text>ATP + protein L-histidine = ADP + protein N-phospho-L-histidine.</text>
        <dbReference type="EC" id="2.7.13.3"/>
    </reaction>
</comment>
<reference evidence="10" key="1">
    <citation type="submission" date="2022-06" db="EMBL/GenBank/DDBJ databases">
        <title>Genomic Encyclopedia of Archaeal and Bacterial Type Strains, Phase II (KMG-II): from individual species to whole genera.</title>
        <authorList>
            <person name="Goeker M."/>
        </authorList>
    </citation>
    <scope>NUCLEOTIDE SEQUENCE</scope>
    <source>
        <strain evidence="10">DSM 43935</strain>
    </source>
</reference>
<dbReference type="GO" id="GO:0005886">
    <property type="term" value="C:plasma membrane"/>
    <property type="evidence" value="ECO:0007669"/>
    <property type="project" value="TreeGrafter"/>
</dbReference>
<feature type="region of interest" description="Disordered" evidence="8">
    <location>
        <begin position="292"/>
        <end position="439"/>
    </location>
</feature>
<evidence type="ECO:0000256" key="3">
    <source>
        <dbReference type="ARBA" id="ARBA00022553"/>
    </source>
</evidence>
<feature type="compositionally biased region" description="Gly residues" evidence="8">
    <location>
        <begin position="347"/>
        <end position="361"/>
    </location>
</feature>
<gene>
    <name evidence="10" type="ORF">LX83_005476</name>
</gene>
<evidence type="ECO:0000256" key="8">
    <source>
        <dbReference type="SAM" id="MobiDB-lite"/>
    </source>
</evidence>
<feature type="domain" description="Histidine kinase" evidence="9">
    <location>
        <begin position="175"/>
        <end position="281"/>
    </location>
</feature>
<dbReference type="GO" id="GO:0000160">
    <property type="term" value="P:phosphorelay signal transduction system"/>
    <property type="evidence" value="ECO:0007669"/>
    <property type="project" value="TreeGrafter"/>
</dbReference>
<dbReference type="Pfam" id="PF02518">
    <property type="entry name" value="HATPase_c"/>
    <property type="match status" value="1"/>
</dbReference>
<feature type="compositionally biased region" description="Basic and acidic residues" evidence="8">
    <location>
        <begin position="412"/>
        <end position="426"/>
    </location>
</feature>
<keyword evidence="5" id="KW-0812">Transmembrane</keyword>
<dbReference type="PANTHER" id="PTHR45436:SF5">
    <property type="entry name" value="SENSOR HISTIDINE KINASE TRCS"/>
    <property type="match status" value="1"/>
</dbReference>
<dbReference type="AlphaFoldDB" id="A0AAE3GMA5"/>
<dbReference type="InterPro" id="IPR005467">
    <property type="entry name" value="His_kinase_dom"/>
</dbReference>
<keyword evidence="7" id="KW-1133">Transmembrane helix</keyword>
<name>A0AAE3GMA5_9PSEU</name>
<dbReference type="EMBL" id="JAMTCK010000014">
    <property type="protein sequence ID" value="MCP2168598.1"/>
    <property type="molecule type" value="Genomic_DNA"/>
</dbReference>
<comment type="caution">
    <text evidence="10">The sequence shown here is derived from an EMBL/GenBank/DDBJ whole genome shotgun (WGS) entry which is preliminary data.</text>
</comment>
<evidence type="ECO:0000259" key="9">
    <source>
        <dbReference type="PROSITE" id="PS50109"/>
    </source>
</evidence>
<dbReference type="GO" id="GO:0004673">
    <property type="term" value="F:protein histidine kinase activity"/>
    <property type="evidence" value="ECO:0007669"/>
    <property type="project" value="UniProtKB-EC"/>
</dbReference>
<dbReference type="Proteomes" id="UP001206128">
    <property type="component" value="Unassembled WGS sequence"/>
</dbReference>
<dbReference type="InterPro" id="IPR036890">
    <property type="entry name" value="HATPase_C_sf"/>
</dbReference>
<proteinExistence type="predicted"/>
<sequence>MLLDRSRVAAAQLLGAPRPAPPVRPAGEHRSPTAQPSTPDTSTSDGASPAGTRTADPQAQRPSSAALAGICDSIALRDLNLLDALLSQLEAMEAKEEDTDRLAELYQIDHLATRLRRNAENLRVLAGGGTDHAVSETASLVDVVRAAMSAIDHYARITIGRVVSLGVVGFAAEDLSRLLAELLDNAANQSPPNSPVRVSAHLTEQGSILIRIEDEGIGLPPERLRTLNDRLVNAPVLDDDAVRHMGLAVVGRLANRHDIRVSLDRRMPHGTTATVLLPAALVGELPEANWSGGQTVVRPGGATPAAAPVERPASVEPRPAAPVSSTTPAGLPRRAPAAPAPPPAGPFGAGQPGVGQPGARGGVTANGLPRRVSRSLKNPSGDPGTPNAAPPPPTTGGDPDRLLADLDAFTAGEREALDEQRAREADQQQPVEQPVEGNQ</sequence>
<dbReference type="InterPro" id="IPR003594">
    <property type="entry name" value="HATPase_dom"/>
</dbReference>
<evidence type="ECO:0000256" key="2">
    <source>
        <dbReference type="ARBA" id="ARBA00012438"/>
    </source>
</evidence>
<evidence type="ECO:0000256" key="7">
    <source>
        <dbReference type="ARBA" id="ARBA00022989"/>
    </source>
</evidence>
<keyword evidence="3" id="KW-0597">Phosphoprotein</keyword>
<feature type="compositionally biased region" description="Polar residues" evidence="8">
    <location>
        <begin position="32"/>
        <end position="46"/>
    </location>
</feature>
<feature type="compositionally biased region" description="Low complexity" evidence="8">
    <location>
        <begin position="328"/>
        <end position="337"/>
    </location>
</feature>
<protein>
    <recommendedName>
        <fullName evidence="2">histidine kinase</fullName>
        <ecNumber evidence="2">2.7.13.3</ecNumber>
    </recommendedName>
</protein>
<dbReference type="SUPFAM" id="SSF55874">
    <property type="entry name" value="ATPase domain of HSP90 chaperone/DNA topoisomerase II/histidine kinase"/>
    <property type="match status" value="1"/>
</dbReference>
<keyword evidence="7" id="KW-0472">Membrane</keyword>
<evidence type="ECO:0000256" key="5">
    <source>
        <dbReference type="ARBA" id="ARBA00022692"/>
    </source>
</evidence>
<accession>A0AAE3GMA5</accession>
<evidence type="ECO:0000313" key="11">
    <source>
        <dbReference type="Proteomes" id="UP001206128"/>
    </source>
</evidence>
<dbReference type="Gene3D" id="3.30.565.10">
    <property type="entry name" value="Histidine kinase-like ATPase, C-terminal domain"/>
    <property type="match status" value="1"/>
</dbReference>
<feature type="compositionally biased region" description="Polar residues" evidence="8">
    <location>
        <begin position="427"/>
        <end position="439"/>
    </location>
</feature>
<keyword evidence="4" id="KW-0808">Transferase</keyword>
<keyword evidence="6 10" id="KW-0418">Kinase</keyword>
<feature type="region of interest" description="Disordered" evidence="8">
    <location>
        <begin position="1"/>
        <end position="64"/>
    </location>
</feature>
<dbReference type="EC" id="2.7.13.3" evidence="2"/>
<evidence type="ECO:0000313" key="10">
    <source>
        <dbReference type="EMBL" id="MCP2168598.1"/>
    </source>
</evidence>
<dbReference type="PANTHER" id="PTHR45436">
    <property type="entry name" value="SENSOR HISTIDINE KINASE YKOH"/>
    <property type="match status" value="1"/>
</dbReference>
<evidence type="ECO:0000256" key="4">
    <source>
        <dbReference type="ARBA" id="ARBA00022679"/>
    </source>
</evidence>
<organism evidence="10 11">
    <name type="scientific">Goodfellowiella coeruleoviolacea</name>
    <dbReference type="NCBI Taxonomy" id="334858"/>
    <lineage>
        <taxon>Bacteria</taxon>
        <taxon>Bacillati</taxon>
        <taxon>Actinomycetota</taxon>
        <taxon>Actinomycetes</taxon>
        <taxon>Pseudonocardiales</taxon>
        <taxon>Pseudonocardiaceae</taxon>
        <taxon>Goodfellowiella</taxon>
    </lineage>
</organism>
<dbReference type="PROSITE" id="PS50109">
    <property type="entry name" value="HIS_KIN"/>
    <property type="match status" value="1"/>
</dbReference>